<organism evidence="1 2">
    <name type="scientific">Austropuccinia psidii MF-1</name>
    <dbReference type="NCBI Taxonomy" id="1389203"/>
    <lineage>
        <taxon>Eukaryota</taxon>
        <taxon>Fungi</taxon>
        <taxon>Dikarya</taxon>
        <taxon>Basidiomycota</taxon>
        <taxon>Pucciniomycotina</taxon>
        <taxon>Pucciniomycetes</taxon>
        <taxon>Pucciniales</taxon>
        <taxon>Sphaerophragmiaceae</taxon>
        <taxon>Austropuccinia</taxon>
    </lineage>
</organism>
<dbReference type="OrthoDB" id="4356562at2759"/>
<protein>
    <recommendedName>
        <fullName evidence="3">Reverse transcriptase Ty1/copia-type domain-containing protein</fullName>
    </recommendedName>
</protein>
<evidence type="ECO:0000313" key="1">
    <source>
        <dbReference type="EMBL" id="MBW0549163.1"/>
    </source>
</evidence>
<name>A0A9Q3ISE8_9BASI</name>
<dbReference type="PANTHER" id="PTHR11439:SF483">
    <property type="entry name" value="PEPTIDE SYNTHASE GLIP-LIKE, PUTATIVE (AFU_ORTHOLOGUE AFUA_3G12920)-RELATED"/>
    <property type="match status" value="1"/>
</dbReference>
<dbReference type="Proteomes" id="UP000765509">
    <property type="component" value="Unassembled WGS sequence"/>
</dbReference>
<evidence type="ECO:0000313" key="2">
    <source>
        <dbReference type="Proteomes" id="UP000765509"/>
    </source>
</evidence>
<dbReference type="CDD" id="cd09272">
    <property type="entry name" value="RNase_HI_RT_Ty1"/>
    <property type="match status" value="1"/>
</dbReference>
<comment type="caution">
    <text evidence="1">The sequence shown here is derived from an EMBL/GenBank/DDBJ whole genome shotgun (WGS) entry which is preliminary data.</text>
</comment>
<dbReference type="AlphaFoldDB" id="A0A9Q3ISE8"/>
<dbReference type="EMBL" id="AVOT02054455">
    <property type="protein sequence ID" value="MBW0549163.1"/>
    <property type="molecule type" value="Genomic_DNA"/>
</dbReference>
<proteinExistence type="predicted"/>
<dbReference type="PANTHER" id="PTHR11439">
    <property type="entry name" value="GAG-POL-RELATED RETROTRANSPOSON"/>
    <property type="match status" value="1"/>
</dbReference>
<keyword evidence="2" id="KW-1185">Reference proteome</keyword>
<reference evidence="1" key="1">
    <citation type="submission" date="2021-03" db="EMBL/GenBank/DDBJ databases">
        <title>Draft genome sequence of rust myrtle Austropuccinia psidii MF-1, a brazilian biotype.</title>
        <authorList>
            <person name="Quecine M.C."/>
            <person name="Pachon D.M.R."/>
            <person name="Bonatelli M.L."/>
            <person name="Correr F.H."/>
            <person name="Franceschini L.M."/>
            <person name="Leite T.F."/>
            <person name="Margarido G.R.A."/>
            <person name="Almeida C.A."/>
            <person name="Ferrarezi J.A."/>
            <person name="Labate C.A."/>
        </authorList>
    </citation>
    <scope>NUCLEOTIDE SEQUENCE</scope>
    <source>
        <strain evidence="1">MF-1</strain>
    </source>
</reference>
<gene>
    <name evidence="1" type="ORF">O181_088878</name>
</gene>
<accession>A0A9Q3ISE8</accession>
<sequence>MKWLVGMECTFSEGKVAILQSRLTNDIFDTYPRKIFQHDCLLPPIPTTTSNYQEVLMDARPFRSVVGSLSYLVSGSRVDLAFAVNYLARQSTAPTATHWTILDHLVIYLLRTWGHGIVLHLRECTLNLWSDTRWGGKLERSQSGFMLKLGNVPILWGSKHQTVVALLTCAAEYIALSDSMQHLVQAINQLTQLAQDFKKTIFCDNQAEVKVSIDKLSRKRMRYLDCAFFFVYDVIRKHGIMVRWVKTQEMQDDALTKQLSGKSLNQALHFLSITGNR</sequence>
<evidence type="ECO:0008006" key="3">
    <source>
        <dbReference type="Google" id="ProtNLM"/>
    </source>
</evidence>